<evidence type="ECO:0000313" key="2">
    <source>
        <dbReference type="EMBL" id="MBP3942146.1"/>
    </source>
</evidence>
<sequence>MYLKTLRKYTYIVTVILLLAGCNSNKSKPTESSTTEETKTAISPEQKLATHWDGIALQDSSLSKETLEQALADYIAIFPYVDDAKRADIVTKFLSKLKQHSGNYDYIMQQFDHYLYNPNSPVRNDLYYEPIVSFAIDSTQLNEADLFRYQSKLKLLKKNKVGEIAEDFSFLTAKGTELRLTDITGSYILLFFYEPGCSHCEKSLADFRAVQGFEDLINQKTVQAVAVYPFGDNNAWKGYQDKIPTNWINGYDQKQSVVNKELYDLKATPTIYLLDKDKRVLLKDTDVLGVISFLTKNGY</sequence>
<gene>
    <name evidence="2" type="ORF">J5U18_00965</name>
</gene>
<dbReference type="AlphaFoldDB" id="A0A8T4H7R6"/>
<dbReference type="PROSITE" id="PS51257">
    <property type="entry name" value="PROKAR_LIPOPROTEIN"/>
    <property type="match status" value="1"/>
</dbReference>
<dbReference type="InterPro" id="IPR033395">
    <property type="entry name" value="DUF5106"/>
</dbReference>
<dbReference type="SUPFAM" id="SSF52833">
    <property type="entry name" value="Thioredoxin-like"/>
    <property type="match status" value="1"/>
</dbReference>
<dbReference type="InterPro" id="IPR013766">
    <property type="entry name" value="Thioredoxin_domain"/>
</dbReference>
<dbReference type="Pfam" id="PF17127">
    <property type="entry name" value="DUF5106"/>
    <property type="match status" value="1"/>
</dbReference>
<dbReference type="Gene3D" id="3.40.30.10">
    <property type="entry name" value="Glutaredoxin"/>
    <property type="match status" value="1"/>
</dbReference>
<reference evidence="2" key="1">
    <citation type="submission" date="2021-03" db="EMBL/GenBank/DDBJ databases">
        <authorList>
            <person name="Lu T."/>
            <person name="Wang Q."/>
            <person name="Han X."/>
        </authorList>
    </citation>
    <scope>NUCLEOTIDE SEQUENCE</scope>
    <source>
        <strain evidence="2">WQ 2009</strain>
    </source>
</reference>
<evidence type="ECO:0000259" key="1">
    <source>
        <dbReference type="PROSITE" id="PS51352"/>
    </source>
</evidence>
<comment type="caution">
    <text evidence="2">The sequence shown here is derived from an EMBL/GenBank/DDBJ whole genome shotgun (WGS) entry which is preliminary data.</text>
</comment>
<dbReference type="Proteomes" id="UP000679691">
    <property type="component" value="Unassembled WGS sequence"/>
</dbReference>
<dbReference type="InterPro" id="IPR000866">
    <property type="entry name" value="AhpC/TSA"/>
</dbReference>
<dbReference type="InterPro" id="IPR036249">
    <property type="entry name" value="Thioredoxin-like_sf"/>
</dbReference>
<accession>A0A8T4H7R6</accession>
<name>A0A8T4H7R6_9SPHI</name>
<organism evidence="2 3">
    <name type="scientific">Rhinopithecimicrobium faecis</name>
    <dbReference type="NCBI Taxonomy" id="2820698"/>
    <lineage>
        <taxon>Bacteria</taxon>
        <taxon>Pseudomonadati</taxon>
        <taxon>Bacteroidota</taxon>
        <taxon>Sphingobacteriia</taxon>
        <taxon>Sphingobacteriales</taxon>
        <taxon>Sphingobacteriaceae</taxon>
        <taxon>Rhinopithecimicrobium</taxon>
    </lineage>
</organism>
<dbReference type="PROSITE" id="PS51352">
    <property type="entry name" value="THIOREDOXIN_2"/>
    <property type="match status" value="1"/>
</dbReference>
<protein>
    <submittedName>
        <fullName evidence="2">DUF5106 domain-containing protein</fullName>
    </submittedName>
</protein>
<dbReference type="EMBL" id="JAGKSB010000001">
    <property type="protein sequence ID" value="MBP3942146.1"/>
    <property type="molecule type" value="Genomic_DNA"/>
</dbReference>
<feature type="domain" description="Thioredoxin" evidence="1">
    <location>
        <begin position="159"/>
        <end position="299"/>
    </location>
</feature>
<keyword evidence="3" id="KW-1185">Reference proteome</keyword>
<dbReference type="RefSeq" id="WP_353545627.1">
    <property type="nucleotide sequence ID" value="NZ_JAGKSB010000001.1"/>
</dbReference>
<evidence type="ECO:0000313" key="3">
    <source>
        <dbReference type="Proteomes" id="UP000679691"/>
    </source>
</evidence>
<dbReference type="Pfam" id="PF00578">
    <property type="entry name" value="AhpC-TSA"/>
    <property type="match status" value="1"/>
</dbReference>
<proteinExistence type="predicted"/>